<feature type="compositionally biased region" description="Low complexity" evidence="9">
    <location>
        <begin position="622"/>
        <end position="637"/>
    </location>
</feature>
<dbReference type="Pfam" id="PF00069">
    <property type="entry name" value="Pkinase"/>
    <property type="match status" value="1"/>
</dbReference>
<feature type="compositionally biased region" description="Polar residues" evidence="9">
    <location>
        <begin position="684"/>
        <end position="693"/>
    </location>
</feature>
<feature type="compositionally biased region" description="Low complexity" evidence="9">
    <location>
        <begin position="982"/>
        <end position="997"/>
    </location>
</feature>
<dbReference type="EC" id="2.7.11.1" evidence="1"/>
<dbReference type="SUPFAM" id="SSF56112">
    <property type="entry name" value="Protein kinase-like (PK-like)"/>
    <property type="match status" value="1"/>
</dbReference>
<feature type="compositionally biased region" description="Polar residues" evidence="9">
    <location>
        <begin position="1101"/>
        <end position="1111"/>
    </location>
</feature>
<evidence type="ECO:0000256" key="4">
    <source>
        <dbReference type="ARBA" id="ARBA00022741"/>
    </source>
</evidence>
<dbReference type="GO" id="GO:0007015">
    <property type="term" value="P:actin filament organization"/>
    <property type="evidence" value="ECO:0007669"/>
    <property type="project" value="TreeGrafter"/>
</dbReference>
<evidence type="ECO:0000256" key="6">
    <source>
        <dbReference type="ARBA" id="ARBA00022840"/>
    </source>
</evidence>
<feature type="region of interest" description="Disordered" evidence="9">
    <location>
        <begin position="1279"/>
        <end position="1350"/>
    </location>
</feature>
<evidence type="ECO:0000256" key="9">
    <source>
        <dbReference type="SAM" id="MobiDB-lite"/>
    </source>
</evidence>
<feature type="region of interest" description="Disordered" evidence="9">
    <location>
        <begin position="413"/>
        <end position="463"/>
    </location>
</feature>
<evidence type="ECO:0000256" key="8">
    <source>
        <dbReference type="ARBA" id="ARBA00048679"/>
    </source>
</evidence>
<feature type="compositionally biased region" description="Basic and acidic residues" evidence="9">
    <location>
        <begin position="1064"/>
        <end position="1073"/>
    </location>
</feature>
<feature type="region of interest" description="Disordered" evidence="9">
    <location>
        <begin position="487"/>
        <end position="695"/>
    </location>
</feature>
<evidence type="ECO:0000256" key="2">
    <source>
        <dbReference type="ARBA" id="ARBA00022527"/>
    </source>
</evidence>
<dbReference type="InterPro" id="IPR011009">
    <property type="entry name" value="Kinase-like_dom_sf"/>
</dbReference>
<name>A0A8E2DUB7_9APHY</name>
<feature type="compositionally biased region" description="Low complexity" evidence="9">
    <location>
        <begin position="1245"/>
        <end position="1256"/>
    </location>
</feature>
<feature type="compositionally biased region" description="Low complexity" evidence="9">
    <location>
        <begin position="1298"/>
        <end position="1310"/>
    </location>
</feature>
<evidence type="ECO:0000313" key="11">
    <source>
        <dbReference type="EMBL" id="OCH95729.1"/>
    </source>
</evidence>
<evidence type="ECO:0000256" key="1">
    <source>
        <dbReference type="ARBA" id="ARBA00012513"/>
    </source>
</evidence>
<dbReference type="SMART" id="SM00220">
    <property type="entry name" value="S_TKc"/>
    <property type="match status" value="1"/>
</dbReference>
<dbReference type="PANTHER" id="PTHR22967:SF57">
    <property type="entry name" value="AUXILIN, ISOFORM A-RELATED"/>
    <property type="match status" value="1"/>
</dbReference>
<feature type="compositionally biased region" description="Low complexity" evidence="9">
    <location>
        <begin position="524"/>
        <end position="533"/>
    </location>
</feature>
<feature type="compositionally biased region" description="Basic and acidic residues" evidence="9">
    <location>
        <begin position="643"/>
        <end position="655"/>
    </location>
</feature>
<proteinExistence type="predicted"/>
<dbReference type="Gene3D" id="1.10.510.10">
    <property type="entry name" value="Transferase(Phosphotransferase) domain 1"/>
    <property type="match status" value="1"/>
</dbReference>
<keyword evidence="2" id="KW-0723">Serine/threonine-protein kinase</keyword>
<feature type="region of interest" description="Disordered" evidence="9">
    <location>
        <begin position="917"/>
        <end position="1266"/>
    </location>
</feature>
<dbReference type="OrthoDB" id="2018507at2759"/>
<feature type="compositionally biased region" description="Low complexity" evidence="9">
    <location>
        <begin position="381"/>
        <end position="394"/>
    </location>
</feature>
<dbReference type="Proteomes" id="UP000250043">
    <property type="component" value="Unassembled WGS sequence"/>
</dbReference>
<keyword evidence="5" id="KW-0418">Kinase</keyword>
<feature type="region of interest" description="Disordered" evidence="9">
    <location>
        <begin position="375"/>
        <end position="397"/>
    </location>
</feature>
<evidence type="ECO:0000256" key="7">
    <source>
        <dbReference type="ARBA" id="ARBA00047899"/>
    </source>
</evidence>
<keyword evidence="3" id="KW-0808">Transferase</keyword>
<gene>
    <name evidence="11" type="ORF">OBBRIDRAFT_499625</name>
</gene>
<organism evidence="11 12">
    <name type="scientific">Obba rivulosa</name>
    <dbReference type="NCBI Taxonomy" id="1052685"/>
    <lineage>
        <taxon>Eukaryota</taxon>
        <taxon>Fungi</taxon>
        <taxon>Dikarya</taxon>
        <taxon>Basidiomycota</taxon>
        <taxon>Agaricomycotina</taxon>
        <taxon>Agaricomycetes</taxon>
        <taxon>Polyporales</taxon>
        <taxon>Gelatoporiaceae</taxon>
        <taxon>Obba</taxon>
    </lineage>
</organism>
<dbReference type="EMBL" id="KV722334">
    <property type="protein sequence ID" value="OCH95729.1"/>
    <property type="molecule type" value="Genomic_DNA"/>
</dbReference>
<feature type="domain" description="Protein kinase" evidence="10">
    <location>
        <begin position="32"/>
        <end position="306"/>
    </location>
</feature>
<feature type="compositionally biased region" description="Low complexity" evidence="9">
    <location>
        <begin position="576"/>
        <end position="598"/>
    </location>
</feature>
<feature type="compositionally biased region" description="Pro residues" evidence="9">
    <location>
        <begin position="1124"/>
        <end position="1134"/>
    </location>
</feature>
<dbReference type="CDD" id="cd14037">
    <property type="entry name" value="STKc_NAK_like"/>
    <property type="match status" value="1"/>
</dbReference>
<feature type="compositionally biased region" description="Polar residues" evidence="9">
    <location>
        <begin position="794"/>
        <end position="805"/>
    </location>
</feature>
<comment type="catalytic activity">
    <reaction evidence="7">
        <text>L-threonyl-[protein] + ATP = O-phospho-L-threonyl-[protein] + ADP + H(+)</text>
        <dbReference type="Rhea" id="RHEA:46608"/>
        <dbReference type="Rhea" id="RHEA-COMP:11060"/>
        <dbReference type="Rhea" id="RHEA-COMP:11605"/>
        <dbReference type="ChEBI" id="CHEBI:15378"/>
        <dbReference type="ChEBI" id="CHEBI:30013"/>
        <dbReference type="ChEBI" id="CHEBI:30616"/>
        <dbReference type="ChEBI" id="CHEBI:61977"/>
        <dbReference type="ChEBI" id="CHEBI:456216"/>
        <dbReference type="EC" id="2.7.11.1"/>
    </reaction>
</comment>
<accession>A0A8E2DUB7</accession>
<reference evidence="11 12" key="1">
    <citation type="submission" date="2016-07" db="EMBL/GenBank/DDBJ databases">
        <title>Draft genome of the white-rot fungus Obba rivulosa 3A-2.</title>
        <authorList>
            <consortium name="DOE Joint Genome Institute"/>
            <person name="Miettinen O."/>
            <person name="Riley R."/>
            <person name="Acob R."/>
            <person name="Barry K."/>
            <person name="Cullen D."/>
            <person name="De Vries R."/>
            <person name="Hainaut M."/>
            <person name="Hatakka A."/>
            <person name="Henrissat B."/>
            <person name="Hilden K."/>
            <person name="Kuo R."/>
            <person name="Labutti K."/>
            <person name="Lipzen A."/>
            <person name="Makela M.R."/>
            <person name="Sandor L."/>
            <person name="Spatafora J.W."/>
            <person name="Grigoriev I.V."/>
            <person name="Hibbett D.S."/>
        </authorList>
    </citation>
    <scope>NUCLEOTIDE SEQUENCE [LARGE SCALE GENOMIC DNA]</scope>
    <source>
        <strain evidence="11 12">3A-2</strain>
    </source>
</reference>
<keyword evidence="6" id="KW-0067">ATP-binding</keyword>
<sequence length="1391" mass="148362">MAMPQQHQQAFAQPNKGTLVPGQVIAVNKYTVQVERYLSQGGFAHVYLVRTATPVYNTTHHVLKRIAIPNESMLSEVKKEVDIMRLLKGHPNIVFLIDAAWNRMPNGTYEVFILMEFCPGGGIIDMMNRRLRERLTEQEILTIFADVCEGLAAMHSLKPPILHRDLKVENVLQSSPTSYKLCDFGSASHVHRVPTNTQEMRSLEADLNRHTTLQYRAPEMVDLYLRRPIDEKSDIWALGVLLYKLCYYTTPFEEHGPLAILNVQYKIPPYPVYSQQMNALIASMLQEHGAQRPTVFEILEHVHRLRGTKPRTPYPVPPKEPLSPRALQPPLQALSPNILSPPNPLDGLVTYKAAQQPAKNAGVEARDIAFDAIAPMRRGRPTPAATPAASSQPESPKRAKAFELDMKFGAEEDRSWKGAQSQKSGATHLGGDSISLNSGDADAWGLGARPPSGRSRAPEKEKTVFESDFASSFGKSFGDAFEPANLAAQPASSPQPAPSPRPPSEPTKASRLQLARPKDAFDGLALPALPPQQTLGEARKSRTGLASLGNGVSSGLGSGAAPHYLAAPSAPAQGARSQNGLGLGSSSSSFRASTSRSPVPSPQPPSAKLKPRSRSPGPPPAASSSWRATAAAPTSSRLEALSAEERFPSLEDLDRTFGSPSPGIEKAQISSQRPNLDRPFLETTHPSSRSSYGRVTDSYVVPGMSSSEVAAASASASAAASRRFDGVRSQQVTGAAMRESKLVAARQASMPFARSAESGKDTGKGDLRDTDSILSRNSVTVTSRPSLTRRHRSSISVRTDSQDLFSSPPASDVPPALPPRPSASPPRAEPRDWLTGADDDEPSMSVGTPSPVQQTQPVLRESPSKRASLIERSPLQLVRPLEAESVTPEPGNVPASEPGWMMLDSHRERELVRVGERLRAGSGGSSRSPVRTKAFVTRSGTGASSANFTGASGTRQSLRPPPVDTKAAASTPSSTGLTENWSPIAPSAPASARSSSSDEGPEDVTGALHFEQSAGKAKEVQGRIVGGIKAEGDKLHRPRHKSRQSSVHDLVDLWGGGVTSGSQDRGRESEKKAPVVLKQGDYLARADPPAAALKPPSPKSTTRSESPQSLVDTAPLPSVIRPLPVKPPMSPGGPAPGTGRARPKSMFLAPVSVSKSTSEKPLNSLGRESLAPAPANPRHTARRSSISDMVQRYEAIGGKPGPGPSVAAPPVALKPSALKLKQSNGGTDGSLASPSSASTRFPKLSPTSSPVSSRTSLEVPESPRKTGWVYVAQARDEMPSRASAINKTSSSTTSVNGLPPRRSPSPLTRPSGDERTVQHSPLPFGERKSVALEPPTSPGLRSPSPERPYQGVSKLIDRWQRVADDTDAPRRPGGFPVRRAGVVGGDSGRAR</sequence>
<feature type="compositionally biased region" description="Polar residues" evidence="9">
    <location>
        <begin position="1221"/>
        <end position="1239"/>
    </location>
</feature>
<dbReference type="GO" id="GO:0004674">
    <property type="term" value="F:protein serine/threonine kinase activity"/>
    <property type="evidence" value="ECO:0007669"/>
    <property type="project" value="UniProtKB-KW"/>
</dbReference>
<dbReference type="GO" id="GO:0005737">
    <property type="term" value="C:cytoplasm"/>
    <property type="evidence" value="ECO:0007669"/>
    <property type="project" value="TreeGrafter"/>
</dbReference>
<feature type="compositionally biased region" description="Low complexity" evidence="9">
    <location>
        <begin position="1083"/>
        <end position="1094"/>
    </location>
</feature>
<dbReference type="GO" id="GO:0000147">
    <property type="term" value="P:actin cortical patch assembly"/>
    <property type="evidence" value="ECO:0007669"/>
    <property type="project" value="TreeGrafter"/>
</dbReference>
<feature type="region of interest" description="Disordered" evidence="9">
    <location>
        <begin position="1363"/>
        <end position="1391"/>
    </location>
</feature>
<evidence type="ECO:0000256" key="5">
    <source>
        <dbReference type="ARBA" id="ARBA00022777"/>
    </source>
</evidence>
<feature type="compositionally biased region" description="Polar residues" evidence="9">
    <location>
        <begin position="1283"/>
        <end position="1296"/>
    </location>
</feature>
<feature type="compositionally biased region" description="Gly residues" evidence="9">
    <location>
        <begin position="1382"/>
        <end position="1391"/>
    </location>
</feature>
<keyword evidence="4" id="KW-0547">Nucleotide-binding</keyword>
<keyword evidence="12" id="KW-1185">Reference proteome</keyword>
<feature type="compositionally biased region" description="Polar residues" evidence="9">
    <location>
        <begin position="772"/>
        <end position="786"/>
    </location>
</feature>
<dbReference type="InterPro" id="IPR000719">
    <property type="entry name" value="Prot_kinase_dom"/>
</dbReference>
<feature type="compositionally biased region" description="Polar residues" evidence="9">
    <location>
        <begin position="968"/>
        <end position="981"/>
    </location>
</feature>
<feature type="compositionally biased region" description="Polar residues" evidence="9">
    <location>
        <begin position="938"/>
        <end position="957"/>
    </location>
</feature>
<protein>
    <recommendedName>
        <fullName evidence="1">non-specific serine/threonine protein kinase</fullName>
        <ecNumber evidence="1">2.7.11.1</ecNumber>
    </recommendedName>
</protein>
<dbReference type="GO" id="GO:0005524">
    <property type="term" value="F:ATP binding"/>
    <property type="evidence" value="ECO:0007669"/>
    <property type="project" value="UniProtKB-KW"/>
</dbReference>
<dbReference type="PANTHER" id="PTHR22967">
    <property type="entry name" value="SERINE/THREONINE PROTEIN KINASE"/>
    <property type="match status" value="1"/>
</dbReference>
<comment type="catalytic activity">
    <reaction evidence="8">
        <text>L-seryl-[protein] + ATP = O-phospho-L-seryl-[protein] + ADP + H(+)</text>
        <dbReference type="Rhea" id="RHEA:17989"/>
        <dbReference type="Rhea" id="RHEA-COMP:9863"/>
        <dbReference type="Rhea" id="RHEA-COMP:11604"/>
        <dbReference type="ChEBI" id="CHEBI:15378"/>
        <dbReference type="ChEBI" id="CHEBI:29999"/>
        <dbReference type="ChEBI" id="CHEBI:30616"/>
        <dbReference type="ChEBI" id="CHEBI:83421"/>
        <dbReference type="ChEBI" id="CHEBI:456216"/>
        <dbReference type="EC" id="2.7.11.1"/>
    </reaction>
</comment>
<dbReference type="FunFam" id="1.10.510.10:FF:000853">
    <property type="entry name" value="Related to ARK1-Actin Regulating Kinase"/>
    <property type="match status" value="1"/>
</dbReference>
<feature type="compositionally biased region" description="Polar residues" evidence="9">
    <location>
        <begin position="845"/>
        <end position="857"/>
    </location>
</feature>
<feature type="compositionally biased region" description="Pro residues" evidence="9">
    <location>
        <begin position="811"/>
        <end position="824"/>
    </location>
</feature>
<evidence type="ECO:0000256" key="3">
    <source>
        <dbReference type="ARBA" id="ARBA00022679"/>
    </source>
</evidence>
<feature type="compositionally biased region" description="Pro residues" evidence="9">
    <location>
        <begin position="493"/>
        <end position="505"/>
    </location>
</feature>
<feature type="region of interest" description="Disordered" evidence="9">
    <location>
        <begin position="716"/>
        <end position="904"/>
    </location>
</feature>
<evidence type="ECO:0000313" key="12">
    <source>
        <dbReference type="Proteomes" id="UP000250043"/>
    </source>
</evidence>
<feature type="compositionally biased region" description="Basic and acidic residues" evidence="9">
    <location>
        <begin position="757"/>
        <end position="771"/>
    </location>
</feature>
<evidence type="ECO:0000259" key="10">
    <source>
        <dbReference type="PROSITE" id="PS50011"/>
    </source>
</evidence>
<dbReference type="PROSITE" id="PS50011">
    <property type="entry name" value="PROTEIN_KINASE_DOM"/>
    <property type="match status" value="1"/>
</dbReference>